<evidence type="ECO:0000259" key="10">
    <source>
        <dbReference type="Pfam" id="PF18307"/>
    </source>
</evidence>
<dbReference type="Ensembl" id="ENSPTET00000019474.1">
    <property type="protein sequence ID" value="ENSPTEP00000012945.1"/>
    <property type="gene ID" value="ENSPTEG00000014540.1"/>
</dbReference>
<keyword evidence="6 8" id="KW-0234">DNA repair</keyword>
<comment type="subcellular location">
    <subcellularLocation>
        <location evidence="1 8">Nucleus</location>
    </subcellularLocation>
</comment>
<comment type="similarity">
    <text evidence="2 8">Belongs to the TFB2 family.</text>
</comment>
<evidence type="ECO:0000256" key="4">
    <source>
        <dbReference type="ARBA" id="ARBA00023015"/>
    </source>
</evidence>
<feature type="region of interest" description="Disordered" evidence="9">
    <location>
        <begin position="278"/>
        <end position="323"/>
    </location>
</feature>
<reference evidence="11" key="2">
    <citation type="submission" date="2025-09" db="UniProtKB">
        <authorList>
            <consortium name="Ensembl"/>
        </authorList>
    </citation>
    <scope>IDENTIFICATION</scope>
</reference>
<keyword evidence="5 8" id="KW-0804">Transcription</keyword>
<sequence>MGKTRKNIENMEIYDYMKELNEKIWEEFFEDSLAHETILNSLGELEQIIISRLLFIQQVVSERAMRLWINPNYLKKLSECIKNLVDAKILIENKTRKDNCNQYIINEKFRLTLLNKIYKNDENHIFIFNNNIKEQLEKEKKLFEKKLYPSKNEISTYANTKWNNLLHFIASPKFYNNYMSNNNMTNNDADNTNMTSHYSIISYNNKKNSKEKNYEYDPEDLTNNHYVKSKENSSTDNAFNHNDIYSKKKKYDNTNTNNEKWGVSCYKQMYDEESYNNKEYEGHNSSNNSESYEYNNEQYDEQNVTEEEEEEEEYDSYGKQNDQSYNNFINQNKYKNINNNNNIKNVSINEDINKINYDNGYKKPYLNKRKGKKKKKKGVYAFRQNDLYYKSLNHTETEQSYVEEESSNDFFFPNINNNTFYVYTPCDSVVEVLKSKNFILDDTNSTNKTINISREAFSWFLKDIRSRIISLVFEYLLILDNGFVTDFAKEVFAKYRKKKKINGSQSRSSSRLSSQTNSRPSSQANSDNMSDKMKYVSKNINYFNTPVGSCVGSGNTNRVTLSSSNDKNCDKNDDKNGDKIDDKNSNDKIDDKNSNDKINNNTKGITNYNQNNFSKNSKIVKNNINDVTSNDTNNVYKLYEPYSNYNNGHNKIYGNNSYDNNSYDNNSYDNNSYDSSGSSSSSSSNSNSGSCISNNQNVNNNNYNSYNDVSYYCDSCYITNENKNEYQSEKYVKETLLLILSITQCNISHPLFLENLTTAQKEFISFGTHIGLFLKPNNNNNNDYVFTTPYTLLLTINNLHVQHYISFLNELSVDSVYSNDTNNHNEATKKMLTNKHFHSYMLLQEKEKNEKQMRESQTNESELTSNNQLSKDSNTKTCVAKQSINNIYKEKINNDLINQNLYSEKKMNDNTNLEIGLIVQSNFKVYLYTSSILKINILSHLCELQSRTPNMVVGILTRRSVLNAYNSNITADQIIKFLESYARQGSNFKSTIPVNVITQLKLWESERHRLTLDDAIVFKSFEKQFLPHMYQQLVIWANSKNYLLHYTPWPKNKNSVEFDRWMQEEKYLCCTYESKDEIIEKIKELKDELINVRKKT</sequence>
<dbReference type="Gene3D" id="3.30.70.2610">
    <property type="match status" value="1"/>
</dbReference>
<evidence type="ECO:0000256" key="6">
    <source>
        <dbReference type="ARBA" id="ARBA00023204"/>
    </source>
</evidence>
<keyword evidence="7 8" id="KW-0539">Nucleus</keyword>
<dbReference type="GO" id="GO:0006289">
    <property type="term" value="P:nucleotide-excision repair"/>
    <property type="evidence" value="ECO:0007669"/>
    <property type="project" value="InterPro"/>
</dbReference>
<feature type="compositionally biased region" description="Low complexity" evidence="9">
    <location>
        <begin position="283"/>
        <end position="297"/>
    </location>
</feature>
<feature type="region of interest" description="Disordered" evidence="9">
    <location>
        <begin position="848"/>
        <end position="875"/>
    </location>
</feature>
<organism evidence="11 12">
    <name type="scientific">Piliocolobus tephrosceles</name>
    <name type="common">Ugandan red Colobus</name>
    <dbReference type="NCBI Taxonomy" id="591936"/>
    <lineage>
        <taxon>Eukaryota</taxon>
        <taxon>Metazoa</taxon>
        <taxon>Chordata</taxon>
        <taxon>Craniata</taxon>
        <taxon>Vertebrata</taxon>
        <taxon>Euteleostomi</taxon>
        <taxon>Mammalia</taxon>
        <taxon>Eutheria</taxon>
        <taxon>Euarchontoglires</taxon>
        <taxon>Primates</taxon>
        <taxon>Haplorrhini</taxon>
        <taxon>Catarrhini</taxon>
        <taxon>Cercopithecidae</taxon>
        <taxon>Colobinae</taxon>
        <taxon>Piliocolobus</taxon>
    </lineage>
</organism>
<dbReference type="GO" id="GO:0005675">
    <property type="term" value="C:transcription factor TFIIH holo complex"/>
    <property type="evidence" value="ECO:0007669"/>
    <property type="project" value="TreeGrafter"/>
</dbReference>
<reference evidence="11" key="1">
    <citation type="submission" date="2025-08" db="UniProtKB">
        <authorList>
            <consortium name="Ensembl"/>
        </authorList>
    </citation>
    <scope>IDENTIFICATION</scope>
</reference>
<proteinExistence type="inferred from homology"/>
<dbReference type="AlphaFoldDB" id="A0A8C9H6Y7"/>
<evidence type="ECO:0000313" key="12">
    <source>
        <dbReference type="Proteomes" id="UP000694416"/>
    </source>
</evidence>
<dbReference type="PANTHER" id="PTHR13152:SF0">
    <property type="entry name" value="GENERAL TRANSCRIPTION FACTOR IIH SUBUNIT 4"/>
    <property type="match status" value="1"/>
</dbReference>
<name>A0A8C9H6Y7_9PRIM</name>
<feature type="compositionally biased region" description="Polar residues" evidence="9">
    <location>
        <begin position="855"/>
        <end position="875"/>
    </location>
</feature>
<dbReference type="GO" id="GO:0003690">
    <property type="term" value="F:double-stranded DNA binding"/>
    <property type="evidence" value="ECO:0007669"/>
    <property type="project" value="TreeGrafter"/>
</dbReference>
<keyword evidence="4 8" id="KW-0805">Transcription regulation</keyword>
<evidence type="ECO:0000256" key="5">
    <source>
        <dbReference type="ARBA" id="ARBA00023163"/>
    </source>
</evidence>
<feature type="compositionally biased region" description="Basic and acidic residues" evidence="9">
    <location>
        <begin position="567"/>
        <end position="595"/>
    </location>
</feature>
<evidence type="ECO:0000256" key="9">
    <source>
        <dbReference type="SAM" id="MobiDB-lite"/>
    </source>
</evidence>
<evidence type="ECO:0000313" key="11">
    <source>
        <dbReference type="Ensembl" id="ENSPTEP00000012945.1"/>
    </source>
</evidence>
<feature type="domain" description="Transcription factor Tfb2 C-terminal" evidence="10">
    <location>
        <begin position="999"/>
        <end position="1045"/>
    </location>
</feature>
<dbReference type="Proteomes" id="UP000694416">
    <property type="component" value="Unplaced"/>
</dbReference>
<keyword evidence="12" id="KW-1185">Reference proteome</keyword>
<dbReference type="PANTHER" id="PTHR13152">
    <property type="entry name" value="TFIIH, POLYPEPTIDE 4"/>
    <property type="match status" value="1"/>
</dbReference>
<dbReference type="Pfam" id="PF03849">
    <property type="entry name" value="Tfb2"/>
    <property type="match status" value="2"/>
</dbReference>
<feature type="region of interest" description="Disordered" evidence="9">
    <location>
        <begin position="560"/>
        <end position="613"/>
    </location>
</feature>
<accession>A0A8C9H6Y7</accession>
<evidence type="ECO:0000256" key="7">
    <source>
        <dbReference type="ARBA" id="ARBA00023242"/>
    </source>
</evidence>
<dbReference type="Pfam" id="PF18307">
    <property type="entry name" value="Tfb2_C"/>
    <property type="match status" value="1"/>
</dbReference>
<feature type="compositionally biased region" description="Acidic residues" evidence="9">
    <location>
        <begin position="298"/>
        <end position="315"/>
    </location>
</feature>
<evidence type="ECO:0000256" key="2">
    <source>
        <dbReference type="ARBA" id="ARBA00007132"/>
    </source>
</evidence>
<dbReference type="GO" id="GO:0001671">
    <property type="term" value="F:ATPase activator activity"/>
    <property type="evidence" value="ECO:0007669"/>
    <property type="project" value="InterPro"/>
</dbReference>
<evidence type="ECO:0000256" key="1">
    <source>
        <dbReference type="ARBA" id="ARBA00004123"/>
    </source>
</evidence>
<keyword evidence="3 8" id="KW-0227">DNA damage</keyword>
<feature type="region of interest" description="Disordered" evidence="9">
    <location>
        <begin position="656"/>
        <end position="690"/>
    </location>
</feature>
<evidence type="ECO:0000256" key="3">
    <source>
        <dbReference type="ARBA" id="ARBA00022763"/>
    </source>
</evidence>
<feature type="compositionally biased region" description="Low complexity" evidence="9">
    <location>
        <begin position="504"/>
        <end position="523"/>
    </location>
</feature>
<dbReference type="InterPro" id="IPR040662">
    <property type="entry name" value="Tfb2_C"/>
</dbReference>
<dbReference type="InterPro" id="IPR004598">
    <property type="entry name" value="TFIIH_p52/Tfb2"/>
</dbReference>
<feature type="region of interest" description="Disordered" evidence="9">
    <location>
        <begin position="503"/>
        <end position="530"/>
    </location>
</feature>
<protein>
    <recommendedName>
        <fullName evidence="8">General transcription factor IIH subunit 4</fullName>
    </recommendedName>
</protein>
<evidence type="ECO:0000256" key="8">
    <source>
        <dbReference type="RuleBase" id="RU364024"/>
    </source>
</evidence>
<comment type="function">
    <text evidence="8">Component of the general transcription and DNA repair factor IIH (TFIIH) core complex which is involved in general and transcription-coupled nucleotide excision repair (NER) of damaged DNA.</text>
</comment>
<dbReference type="GO" id="GO:0000439">
    <property type="term" value="C:transcription factor TFIIH core complex"/>
    <property type="evidence" value="ECO:0007669"/>
    <property type="project" value="InterPro"/>
</dbReference>